<feature type="transmembrane region" description="Helical" evidence="1">
    <location>
        <begin position="21"/>
        <end position="41"/>
    </location>
</feature>
<reference evidence="3 4" key="1">
    <citation type="submission" date="2019-06" db="EMBL/GenBank/DDBJ databases">
        <title>Whole genome shotgun sequence of Vibrio comitans NBRC 102076.</title>
        <authorList>
            <person name="Hosoyama A."/>
            <person name="Uohara A."/>
            <person name="Ohji S."/>
            <person name="Ichikawa N."/>
        </authorList>
    </citation>
    <scope>NUCLEOTIDE SEQUENCE [LARGE SCALE GENOMIC DNA]</scope>
    <source>
        <strain evidence="3 4">NBRC 102076</strain>
    </source>
</reference>
<dbReference type="AlphaFoldDB" id="A0A4Y3IPQ6"/>
<name>A0A4Y3IPQ6_9VIBR</name>
<comment type="caution">
    <text evidence="3">The sequence shown here is derived from an EMBL/GenBank/DDBJ whole genome shotgun (WGS) entry which is preliminary data.</text>
</comment>
<evidence type="ECO:0000313" key="3">
    <source>
        <dbReference type="EMBL" id="GEA61483.1"/>
    </source>
</evidence>
<dbReference type="InterPro" id="IPR012495">
    <property type="entry name" value="TadE-like_dom"/>
</dbReference>
<dbReference type="Pfam" id="PF07811">
    <property type="entry name" value="TadE"/>
    <property type="match status" value="1"/>
</dbReference>
<gene>
    <name evidence="3" type="ORF">VCO01S_26760</name>
</gene>
<keyword evidence="1" id="KW-0472">Membrane</keyword>
<keyword evidence="4" id="KW-1185">Reference proteome</keyword>
<evidence type="ECO:0000256" key="1">
    <source>
        <dbReference type="SAM" id="Phobius"/>
    </source>
</evidence>
<proteinExistence type="predicted"/>
<dbReference type="RefSeq" id="WP_141271851.1">
    <property type="nucleotide sequence ID" value="NZ_BJLH01000012.1"/>
</dbReference>
<keyword evidence="1" id="KW-1133">Transmembrane helix</keyword>
<organism evidence="3 4">
    <name type="scientific">Vibrio comitans NBRC 102076</name>
    <dbReference type="NCBI Taxonomy" id="1219078"/>
    <lineage>
        <taxon>Bacteria</taxon>
        <taxon>Pseudomonadati</taxon>
        <taxon>Pseudomonadota</taxon>
        <taxon>Gammaproteobacteria</taxon>
        <taxon>Vibrionales</taxon>
        <taxon>Vibrionaceae</taxon>
        <taxon>Vibrio</taxon>
    </lineage>
</organism>
<accession>A0A4Y3IPQ6</accession>
<protein>
    <recommendedName>
        <fullName evidence="2">TadE-like domain-containing protein</fullName>
    </recommendedName>
</protein>
<sequence>MTRKYRRLFNIQQGFSAVEMTLITPILLLILMAIFELTLVLQAKIVLLNVSREGASLVSRTSSYSEEDVMDIIANAANPLDLFSDGTIFINVVTLEDADKSPYVSRQVKWVNSGLNAESTVWDNCSNWVIESNVNTCDLPDREEDVAIDNFPLELLEGESVYVVEVFYRYSAFSSFIFDNEFIMNERTYL</sequence>
<dbReference type="EMBL" id="BJLH01000012">
    <property type="protein sequence ID" value="GEA61483.1"/>
    <property type="molecule type" value="Genomic_DNA"/>
</dbReference>
<evidence type="ECO:0000313" key="4">
    <source>
        <dbReference type="Proteomes" id="UP000318242"/>
    </source>
</evidence>
<evidence type="ECO:0000259" key="2">
    <source>
        <dbReference type="Pfam" id="PF07811"/>
    </source>
</evidence>
<keyword evidence="1" id="KW-0812">Transmembrane</keyword>
<dbReference type="Proteomes" id="UP000318242">
    <property type="component" value="Unassembled WGS sequence"/>
</dbReference>
<feature type="domain" description="TadE-like" evidence="2">
    <location>
        <begin position="14"/>
        <end position="55"/>
    </location>
</feature>
<dbReference type="OrthoDB" id="5395663at2"/>